<dbReference type="GO" id="GO:0032259">
    <property type="term" value="P:methylation"/>
    <property type="evidence" value="ECO:0007669"/>
    <property type="project" value="UniProtKB-KW"/>
</dbReference>
<keyword evidence="4 6" id="KW-0808">Transferase</keyword>
<proteinExistence type="inferred from homology"/>
<dbReference type="Proteomes" id="UP001556196">
    <property type="component" value="Unassembled WGS sequence"/>
</dbReference>
<dbReference type="Pfam" id="PF02527">
    <property type="entry name" value="GidB"/>
    <property type="match status" value="1"/>
</dbReference>
<dbReference type="NCBIfam" id="TIGR00138">
    <property type="entry name" value="rsmG_gidB"/>
    <property type="match status" value="1"/>
</dbReference>
<dbReference type="Gene3D" id="3.40.50.150">
    <property type="entry name" value="Vaccinia Virus protein VP39"/>
    <property type="match status" value="1"/>
</dbReference>
<feature type="binding site" evidence="6">
    <location>
        <position position="144"/>
    </location>
    <ligand>
        <name>S-adenosyl-L-methionine</name>
        <dbReference type="ChEBI" id="CHEBI:59789"/>
    </ligand>
</feature>
<keyword evidence="1 6" id="KW-0963">Cytoplasm</keyword>
<sequence>MTKDQKYQQLAEIAGSVSRETYEELVAFETMFLEWACRINLAAPSTLNDVWRRHVLDSAQLFPLAAGARRWLDLGSGGGFPGLVLAFLLKGIGSGSIDLVESNRKKAGFLQTAVGRFSLPARIHARRIDLEVNRLEQPDVVTARALAPLPALLDLASPLLCQGARGLLHKGRDYRREIQESTPLWKFDLVEHTSRVDPDSVVLEISNLERR</sequence>
<dbReference type="RefSeq" id="WP_367723232.1">
    <property type="nucleotide sequence ID" value="NZ_JBFOCI010000002.1"/>
</dbReference>
<accession>A0ABV3QYK1</accession>
<dbReference type="SUPFAM" id="SSF53335">
    <property type="entry name" value="S-adenosyl-L-methionine-dependent methyltransferases"/>
    <property type="match status" value="1"/>
</dbReference>
<reference evidence="7 8" key="1">
    <citation type="submission" date="2024-06" db="EMBL/GenBank/DDBJ databases">
        <authorList>
            <person name="Tuo L."/>
        </authorList>
    </citation>
    <scope>NUCLEOTIDE SEQUENCE [LARGE SCALE GENOMIC DNA]</scope>
    <source>
        <strain evidence="7 8">ZMM04-5</strain>
    </source>
</reference>
<keyword evidence="8" id="KW-1185">Reference proteome</keyword>
<evidence type="ECO:0000256" key="3">
    <source>
        <dbReference type="ARBA" id="ARBA00022603"/>
    </source>
</evidence>
<feature type="binding site" evidence="6">
    <location>
        <position position="80"/>
    </location>
    <ligand>
        <name>S-adenosyl-L-methionine</name>
        <dbReference type="ChEBI" id="CHEBI:59789"/>
    </ligand>
</feature>
<comment type="similarity">
    <text evidence="6">Belongs to the methyltransferase superfamily. RNA methyltransferase RsmG family.</text>
</comment>
<comment type="subcellular location">
    <subcellularLocation>
        <location evidence="6">Cytoplasm</location>
    </subcellularLocation>
</comment>
<evidence type="ECO:0000256" key="2">
    <source>
        <dbReference type="ARBA" id="ARBA00022552"/>
    </source>
</evidence>
<dbReference type="PANTHER" id="PTHR31760:SF0">
    <property type="entry name" value="S-ADENOSYL-L-METHIONINE-DEPENDENT METHYLTRANSFERASES SUPERFAMILY PROTEIN"/>
    <property type="match status" value="1"/>
</dbReference>
<dbReference type="EMBL" id="JBFOCI010000002">
    <property type="protein sequence ID" value="MEW9806161.1"/>
    <property type="molecule type" value="Genomic_DNA"/>
</dbReference>
<feature type="binding site" evidence="6">
    <location>
        <position position="75"/>
    </location>
    <ligand>
        <name>S-adenosyl-L-methionine</name>
        <dbReference type="ChEBI" id="CHEBI:59789"/>
    </ligand>
</feature>
<dbReference type="GO" id="GO:0008168">
    <property type="term" value="F:methyltransferase activity"/>
    <property type="evidence" value="ECO:0007669"/>
    <property type="project" value="UniProtKB-KW"/>
</dbReference>
<evidence type="ECO:0000313" key="8">
    <source>
        <dbReference type="Proteomes" id="UP001556196"/>
    </source>
</evidence>
<name>A0ABV3QYK1_9HYPH</name>
<keyword evidence="3 6" id="KW-0489">Methyltransferase</keyword>
<dbReference type="PANTHER" id="PTHR31760">
    <property type="entry name" value="S-ADENOSYL-L-METHIONINE-DEPENDENT METHYLTRANSFERASES SUPERFAMILY PROTEIN"/>
    <property type="match status" value="1"/>
</dbReference>
<evidence type="ECO:0000256" key="4">
    <source>
        <dbReference type="ARBA" id="ARBA00022679"/>
    </source>
</evidence>
<keyword evidence="5 6" id="KW-0949">S-adenosyl-L-methionine</keyword>
<dbReference type="PIRSF" id="PIRSF003078">
    <property type="entry name" value="GidB"/>
    <property type="match status" value="1"/>
</dbReference>
<gene>
    <name evidence="6 7" type="primary">rsmG</name>
    <name evidence="7" type="ORF">ABUE31_09215</name>
</gene>
<keyword evidence="2 6" id="KW-0698">rRNA processing</keyword>
<evidence type="ECO:0000256" key="5">
    <source>
        <dbReference type="ARBA" id="ARBA00022691"/>
    </source>
</evidence>
<protein>
    <recommendedName>
        <fullName evidence="6">Ribosomal RNA small subunit methyltransferase G</fullName>
        <ecNumber evidence="6">2.1.1.170</ecNumber>
    </recommendedName>
    <alternativeName>
        <fullName evidence="6">16S rRNA 7-methylguanosine methyltransferase</fullName>
        <shortName evidence="6">16S rRNA m7G methyltransferase</shortName>
    </alternativeName>
</protein>
<comment type="caution">
    <text evidence="7">The sequence shown here is derived from an EMBL/GenBank/DDBJ whole genome shotgun (WGS) entry which is preliminary data.</text>
</comment>
<comment type="catalytic activity">
    <reaction evidence="6">
        <text>guanosine(527) in 16S rRNA + S-adenosyl-L-methionine = N(7)-methylguanosine(527) in 16S rRNA + S-adenosyl-L-homocysteine</text>
        <dbReference type="Rhea" id="RHEA:42732"/>
        <dbReference type="Rhea" id="RHEA-COMP:10209"/>
        <dbReference type="Rhea" id="RHEA-COMP:10210"/>
        <dbReference type="ChEBI" id="CHEBI:57856"/>
        <dbReference type="ChEBI" id="CHEBI:59789"/>
        <dbReference type="ChEBI" id="CHEBI:74269"/>
        <dbReference type="ChEBI" id="CHEBI:74480"/>
        <dbReference type="EC" id="2.1.1.170"/>
    </reaction>
</comment>
<evidence type="ECO:0000256" key="6">
    <source>
        <dbReference type="HAMAP-Rule" id="MF_00074"/>
    </source>
</evidence>
<dbReference type="InterPro" id="IPR003682">
    <property type="entry name" value="rRNA_ssu_MeTfrase_G"/>
</dbReference>
<organism evidence="7 8">
    <name type="scientific">Mesorhizobium marinum</name>
    <dbReference type="NCBI Taxonomy" id="3228790"/>
    <lineage>
        <taxon>Bacteria</taxon>
        <taxon>Pseudomonadati</taxon>
        <taxon>Pseudomonadota</taxon>
        <taxon>Alphaproteobacteria</taxon>
        <taxon>Hyphomicrobiales</taxon>
        <taxon>Phyllobacteriaceae</taxon>
        <taxon>Mesorhizobium</taxon>
    </lineage>
</organism>
<comment type="caution">
    <text evidence="6">Lacks conserved residue(s) required for the propagation of feature annotation.</text>
</comment>
<dbReference type="HAMAP" id="MF_00074">
    <property type="entry name" value="16SrRNA_methyltr_G"/>
    <property type="match status" value="1"/>
</dbReference>
<evidence type="ECO:0000256" key="1">
    <source>
        <dbReference type="ARBA" id="ARBA00022490"/>
    </source>
</evidence>
<dbReference type="InterPro" id="IPR029063">
    <property type="entry name" value="SAM-dependent_MTases_sf"/>
</dbReference>
<dbReference type="EC" id="2.1.1.170" evidence="6"/>
<evidence type="ECO:0000313" key="7">
    <source>
        <dbReference type="EMBL" id="MEW9806161.1"/>
    </source>
</evidence>
<comment type="function">
    <text evidence="6">Specifically methylates the N7 position of guanine in position 527 of 16S rRNA.</text>
</comment>